<dbReference type="RefSeq" id="WP_248826494.1">
    <property type="nucleotide sequence ID" value="NZ_JALKFT010000032.1"/>
</dbReference>
<keyword evidence="1" id="KW-0560">Oxidoreductase</keyword>
<dbReference type="PANTHER" id="PTHR43244:SF1">
    <property type="entry name" value="5,10-METHYLENETETRAHYDROMETHANOPTERIN REDUCTASE"/>
    <property type="match status" value="1"/>
</dbReference>
<accession>A0ABT0K3K0</accession>
<dbReference type="Pfam" id="PF00296">
    <property type="entry name" value="Bac_luciferase"/>
    <property type="match status" value="1"/>
</dbReference>
<protein>
    <submittedName>
        <fullName evidence="3">LLM class flavin-dependent oxidoreductase</fullName>
    </submittedName>
</protein>
<evidence type="ECO:0000313" key="4">
    <source>
        <dbReference type="Proteomes" id="UP001201873"/>
    </source>
</evidence>
<dbReference type="Proteomes" id="UP001201873">
    <property type="component" value="Unassembled WGS sequence"/>
</dbReference>
<evidence type="ECO:0000259" key="2">
    <source>
        <dbReference type="Pfam" id="PF00296"/>
    </source>
</evidence>
<dbReference type="EMBL" id="JALKFT010000032">
    <property type="protein sequence ID" value="MCK9878378.1"/>
    <property type="molecule type" value="Genomic_DNA"/>
</dbReference>
<comment type="caution">
    <text evidence="3">The sequence shown here is derived from an EMBL/GenBank/DDBJ whole genome shotgun (WGS) entry which is preliminary data.</text>
</comment>
<name>A0ABT0K3K0_9ACTN</name>
<dbReference type="InterPro" id="IPR011251">
    <property type="entry name" value="Luciferase-like_dom"/>
</dbReference>
<dbReference type="SUPFAM" id="SSF51679">
    <property type="entry name" value="Bacterial luciferase-like"/>
    <property type="match status" value="1"/>
</dbReference>
<evidence type="ECO:0000313" key="3">
    <source>
        <dbReference type="EMBL" id="MCK9878378.1"/>
    </source>
</evidence>
<dbReference type="PANTHER" id="PTHR43244">
    <property type="match status" value="1"/>
</dbReference>
<evidence type="ECO:0000256" key="1">
    <source>
        <dbReference type="ARBA" id="ARBA00023002"/>
    </source>
</evidence>
<dbReference type="InterPro" id="IPR050564">
    <property type="entry name" value="F420-G6PD/mer"/>
</dbReference>
<keyword evidence="4" id="KW-1185">Reference proteome</keyword>
<proteinExistence type="predicted"/>
<organism evidence="3 4">
    <name type="scientific">Frankia umida</name>
    <dbReference type="NCBI Taxonomy" id="573489"/>
    <lineage>
        <taxon>Bacteria</taxon>
        <taxon>Bacillati</taxon>
        <taxon>Actinomycetota</taxon>
        <taxon>Actinomycetes</taxon>
        <taxon>Frankiales</taxon>
        <taxon>Frankiaceae</taxon>
        <taxon>Frankia</taxon>
    </lineage>
</organism>
<feature type="domain" description="Luciferase-like" evidence="2">
    <location>
        <begin position="18"/>
        <end position="233"/>
    </location>
</feature>
<sequence length="299" mass="31000">MSALSGTRLVFGAGGVVSGLSAAQTLDLAQGADELGYDLFSLSDHLHSERPTDDPFTTLSWLAGQTRRIELATNVLALPYRPPPVVAKIAETLDRLSGGRFVLGLGGGGYDAEFHAFGLTERTGGQKIVGQREAITILRGLWSGKPTTLAGQEFSVHGARIDPPAARPIPIWLGAYGPRALALTGELADGWLPSIGRVGLDGARRMRTAVLTAATRAGRDPASIVCATNVIVRLGQQAPPGSGVVSGSVTEVIDQLVDIVAVGFTALLLAVPTVGELETLARDVLPAVRAQAAARTASS</sequence>
<dbReference type="InterPro" id="IPR036661">
    <property type="entry name" value="Luciferase-like_sf"/>
</dbReference>
<gene>
    <name evidence="3" type="ORF">MXD59_21830</name>
</gene>
<dbReference type="Gene3D" id="3.20.20.30">
    <property type="entry name" value="Luciferase-like domain"/>
    <property type="match status" value="1"/>
</dbReference>
<reference evidence="3 4" key="1">
    <citation type="submission" date="2022-04" db="EMBL/GenBank/DDBJ databases">
        <title>Genome diversity in the genus Frankia.</title>
        <authorList>
            <person name="Carlos-Shanley C."/>
            <person name="Hahn D."/>
        </authorList>
    </citation>
    <scope>NUCLEOTIDE SEQUENCE [LARGE SCALE GENOMIC DNA]</scope>
    <source>
        <strain evidence="3 4">Ag45/Mut15</strain>
    </source>
</reference>